<feature type="domain" description="FecR protein" evidence="1">
    <location>
        <begin position="124"/>
        <end position="211"/>
    </location>
</feature>
<evidence type="ECO:0000259" key="2">
    <source>
        <dbReference type="Pfam" id="PF16220"/>
    </source>
</evidence>
<gene>
    <name evidence="3" type="ORF">E5A73_01355</name>
</gene>
<dbReference type="PIRSF" id="PIRSF018266">
    <property type="entry name" value="FecR"/>
    <property type="match status" value="1"/>
</dbReference>
<dbReference type="InterPro" id="IPR006860">
    <property type="entry name" value="FecR"/>
</dbReference>
<keyword evidence="4" id="KW-1185">Reference proteome</keyword>
<evidence type="ECO:0000313" key="4">
    <source>
        <dbReference type="Proteomes" id="UP000306147"/>
    </source>
</evidence>
<comment type="caution">
    <text evidence="3">The sequence shown here is derived from an EMBL/GenBank/DDBJ whole genome shotgun (WGS) entry which is preliminary data.</text>
</comment>
<dbReference type="OrthoDB" id="7492241at2"/>
<dbReference type="Pfam" id="PF16220">
    <property type="entry name" value="DUF4880"/>
    <property type="match status" value="1"/>
</dbReference>
<dbReference type="PANTHER" id="PTHR30273:SF2">
    <property type="entry name" value="PROTEIN FECR"/>
    <property type="match status" value="1"/>
</dbReference>
<accession>A0A4S1XGR7</accession>
<feature type="domain" description="FecR N-terminal" evidence="2">
    <location>
        <begin position="16"/>
        <end position="55"/>
    </location>
</feature>
<proteinExistence type="predicted"/>
<evidence type="ECO:0000313" key="3">
    <source>
        <dbReference type="EMBL" id="TGX55804.1"/>
    </source>
</evidence>
<sequence>MTGPAGEDGAAGRARQEAAGWFARLQAGASEAELAAFEAWRADALNGETYDRLARQWEQSKFLANTSVGKGRDLGRARAWHRQPAARAAAVAALLVLIVGGTLLLRTGLRPDPAAAPVAYAGKADAVRTVTLADGSRVTLDRNSAIRVAYGASERVVELVKGRARFDVAHDAARSFLVRADGGTVVAHGTVFDVERRPALVRVVLLRGSVEVRADSAGARGSARGRMLAPGQALVYAHGKAPSPPVAADPADTAWPDAMLSFDGTPLRDAVAGFNRRNPVKLVLGSDRVGDLRITGAFAADDPMGFAEAAAAMFKLDLRRQPDASVSLQ</sequence>
<dbReference type="PANTHER" id="PTHR30273">
    <property type="entry name" value="PERIPLASMIC SIGNAL SENSOR AND SIGMA FACTOR ACTIVATOR FECR-RELATED"/>
    <property type="match status" value="1"/>
</dbReference>
<dbReference type="Gene3D" id="2.60.120.1440">
    <property type="match status" value="1"/>
</dbReference>
<dbReference type="Proteomes" id="UP000306147">
    <property type="component" value="Unassembled WGS sequence"/>
</dbReference>
<organism evidence="3 4">
    <name type="scientific">Sphingomonas gei</name>
    <dbReference type="NCBI Taxonomy" id="1395960"/>
    <lineage>
        <taxon>Bacteria</taxon>
        <taxon>Pseudomonadati</taxon>
        <taxon>Pseudomonadota</taxon>
        <taxon>Alphaproteobacteria</taxon>
        <taxon>Sphingomonadales</taxon>
        <taxon>Sphingomonadaceae</taxon>
        <taxon>Sphingomonas</taxon>
    </lineage>
</organism>
<evidence type="ECO:0000259" key="1">
    <source>
        <dbReference type="Pfam" id="PF04773"/>
    </source>
</evidence>
<dbReference type="GO" id="GO:0016989">
    <property type="term" value="F:sigma factor antagonist activity"/>
    <property type="evidence" value="ECO:0007669"/>
    <property type="project" value="TreeGrafter"/>
</dbReference>
<reference evidence="3 4" key="1">
    <citation type="submission" date="2019-04" db="EMBL/GenBank/DDBJ databases">
        <title>Sphingomonas psychrotolerans sp. nov., isolated from soil in the Tianshan Mountains, Xinjiang, China.</title>
        <authorList>
            <person name="Luo Y."/>
            <person name="Sheng H."/>
        </authorList>
    </citation>
    <scope>NUCLEOTIDE SEQUENCE [LARGE SCALE GENOMIC DNA]</scope>
    <source>
        <strain evidence="3 4">ZFGT-11</strain>
    </source>
</reference>
<dbReference type="Pfam" id="PF04773">
    <property type="entry name" value="FecR"/>
    <property type="match status" value="1"/>
</dbReference>
<name>A0A4S1XGR7_9SPHN</name>
<protein>
    <submittedName>
        <fullName evidence="3">DUF4880 domain-containing protein</fullName>
    </submittedName>
</protein>
<dbReference type="InterPro" id="IPR032623">
    <property type="entry name" value="FecR_N"/>
</dbReference>
<dbReference type="EMBL" id="SRXT01000001">
    <property type="protein sequence ID" value="TGX55804.1"/>
    <property type="molecule type" value="Genomic_DNA"/>
</dbReference>
<dbReference type="InterPro" id="IPR012373">
    <property type="entry name" value="Ferrdict_sens_TM"/>
</dbReference>
<dbReference type="AlphaFoldDB" id="A0A4S1XGR7"/>
<dbReference type="RefSeq" id="WP_135962004.1">
    <property type="nucleotide sequence ID" value="NZ_SRXT01000001.1"/>
</dbReference>